<evidence type="ECO:0000313" key="3">
    <source>
        <dbReference type="Proteomes" id="UP001271007"/>
    </source>
</evidence>
<feature type="compositionally biased region" description="Polar residues" evidence="1">
    <location>
        <begin position="80"/>
        <end position="92"/>
    </location>
</feature>
<feature type="compositionally biased region" description="Basic and acidic residues" evidence="1">
    <location>
        <begin position="1"/>
        <end position="10"/>
    </location>
</feature>
<dbReference type="Proteomes" id="UP001271007">
    <property type="component" value="Unassembled WGS sequence"/>
</dbReference>
<feature type="region of interest" description="Disordered" evidence="1">
    <location>
        <begin position="1"/>
        <end position="26"/>
    </location>
</feature>
<feature type="compositionally biased region" description="Polar residues" evidence="1">
    <location>
        <begin position="110"/>
        <end position="124"/>
    </location>
</feature>
<gene>
    <name evidence="2" type="ORF">LTR09_012700</name>
</gene>
<organism evidence="2 3">
    <name type="scientific">Extremus antarcticus</name>
    <dbReference type="NCBI Taxonomy" id="702011"/>
    <lineage>
        <taxon>Eukaryota</taxon>
        <taxon>Fungi</taxon>
        <taxon>Dikarya</taxon>
        <taxon>Ascomycota</taxon>
        <taxon>Pezizomycotina</taxon>
        <taxon>Dothideomycetes</taxon>
        <taxon>Dothideomycetidae</taxon>
        <taxon>Mycosphaerellales</taxon>
        <taxon>Extremaceae</taxon>
        <taxon>Extremus</taxon>
    </lineage>
</organism>
<feature type="compositionally biased region" description="Polar residues" evidence="1">
    <location>
        <begin position="143"/>
        <end position="163"/>
    </location>
</feature>
<feature type="region of interest" description="Disordered" evidence="1">
    <location>
        <begin position="257"/>
        <end position="286"/>
    </location>
</feature>
<name>A0AAJ0G6U9_9PEZI</name>
<keyword evidence="3" id="KW-1185">Reference proteome</keyword>
<dbReference type="EMBL" id="JAWDJX010000156">
    <property type="protein sequence ID" value="KAK3045758.1"/>
    <property type="molecule type" value="Genomic_DNA"/>
</dbReference>
<feature type="compositionally biased region" description="Polar residues" evidence="1">
    <location>
        <begin position="173"/>
        <end position="185"/>
    </location>
</feature>
<evidence type="ECO:0000313" key="2">
    <source>
        <dbReference type="EMBL" id="KAK3045758.1"/>
    </source>
</evidence>
<proteinExistence type="predicted"/>
<evidence type="ECO:0000256" key="1">
    <source>
        <dbReference type="SAM" id="MobiDB-lite"/>
    </source>
</evidence>
<protein>
    <submittedName>
        <fullName evidence="2">Uncharacterized protein</fullName>
    </submittedName>
</protein>
<dbReference type="AlphaFoldDB" id="A0AAJ0G6U9"/>
<feature type="compositionally biased region" description="Polar residues" evidence="1">
    <location>
        <begin position="46"/>
        <end position="55"/>
    </location>
</feature>
<sequence>MTAESPRDNIIRVSARKRKRKRYPDDSEVRYPLCFLPILLRTNLGEQSADESTANRAAESPADEPPRKRKRGRPRKITEAGTSSLPLSSVDHQSPHSSTSPGPPTEKNFTKSSDTPCRASTSAIPSGGLGEELGDLGEDHSDTGSQDRSSGRAQASLLLQQVSPGRDEDEASTAFTVNTSQTQDAGVSYYRAATGEDVTQEPGTLEPLHQETFEETFQLGRRLQSYYARCASQTKAKADMVNRSRVLVKEERKQEALRKRTTRQDEKVASLRSTLQEEEKAMEKRAADIEREGIELLRRN</sequence>
<accession>A0AAJ0G6U9</accession>
<reference evidence="2" key="1">
    <citation type="submission" date="2023-04" db="EMBL/GenBank/DDBJ databases">
        <title>Black Yeasts Isolated from many extreme environments.</title>
        <authorList>
            <person name="Coleine C."/>
            <person name="Stajich J.E."/>
            <person name="Selbmann L."/>
        </authorList>
    </citation>
    <scope>NUCLEOTIDE SEQUENCE</scope>
    <source>
        <strain evidence="2">CCFEE 5312</strain>
    </source>
</reference>
<feature type="region of interest" description="Disordered" evidence="1">
    <location>
        <begin position="46"/>
        <end position="185"/>
    </location>
</feature>
<comment type="caution">
    <text evidence="2">The sequence shown here is derived from an EMBL/GenBank/DDBJ whole genome shotgun (WGS) entry which is preliminary data.</text>
</comment>